<evidence type="ECO:0000313" key="1">
    <source>
        <dbReference type="EMBL" id="BCI62876.1"/>
    </source>
</evidence>
<sequence length="465" mass="54239">MQKIDWDEMFKYTGDPFVDAGGFVLQELMECYPDADIMTLIMMVTDIYVKLWDAKINTLFLNSKITQPAFKSERKKEEVRRYFESLLDETLSYRIGCCRIMGNNTKLFPVGRDLSVLTGSGTFVNFHHAFQEGIMLSKEAIIRYYFLPLGCELLQGKIAVICSNNPKISEWYARDCCSRVLAEVGQNVSTGVLKSSAHSLGTAVFRYLDSVLARYTEDNGMGDSVALYHLTNFGASPEVQIYTLPFQAFRFYQRTQSSRFRERWNIFVASHYFNSDYKKAKYDDEKNVFCVENKKDNIYIDEEKFKYWRNAIYDKLLKGASILGDIRKWSVHHFFDVDLLNLYLVNLQNMKRETIAKLDEISNYILESTSESGMKKVITTLSGTKSAYVLRRFIIGTIRKYYNEGHDQPLVTVEEYVDYLFPDSSSWMEIRDVLLISIYQKLHERNLHIEVDMDDFDDEQIEYES</sequence>
<reference evidence="2" key="1">
    <citation type="submission" date="2020-07" db="EMBL/GenBank/DDBJ databases">
        <title>Complete genome sequencing of Coprobacter sp. strain 2CBH44.</title>
        <authorList>
            <person name="Sakamoto M."/>
            <person name="Murakami T."/>
            <person name="Mori H."/>
        </authorList>
    </citation>
    <scope>NUCLEOTIDE SEQUENCE [LARGE SCALE GENOMIC DNA]</scope>
    <source>
        <strain evidence="2">2CBH44</strain>
    </source>
</reference>
<evidence type="ECO:0000313" key="2">
    <source>
        <dbReference type="Proteomes" id="UP000594042"/>
    </source>
</evidence>
<dbReference type="Proteomes" id="UP000594042">
    <property type="component" value="Chromosome"/>
</dbReference>
<proteinExistence type="predicted"/>
<accession>A0A7G1HTB7</accession>
<dbReference type="KEGG" id="copr:Cop2CBH44_12290"/>
<name>A0A7G1HTB7_9BACT</name>
<dbReference type="EMBL" id="AP023322">
    <property type="protein sequence ID" value="BCI62876.1"/>
    <property type="molecule type" value="Genomic_DNA"/>
</dbReference>
<gene>
    <name evidence="1" type="primary">cas8a1</name>
    <name evidence="1" type="ORF">Cop2CBH44_12290</name>
</gene>
<keyword evidence="2" id="KW-1185">Reference proteome</keyword>
<organism evidence="1 2">
    <name type="scientific">Coprobacter secundus subsp. similis</name>
    <dbReference type="NCBI Taxonomy" id="2751153"/>
    <lineage>
        <taxon>Bacteria</taxon>
        <taxon>Pseudomonadati</taxon>
        <taxon>Bacteroidota</taxon>
        <taxon>Bacteroidia</taxon>
        <taxon>Bacteroidales</taxon>
        <taxon>Barnesiellaceae</taxon>
        <taxon>Coprobacter</taxon>
    </lineage>
</organism>
<protein>
    <submittedName>
        <fullName evidence="1">Type I-B CRISPR-associated protein Cas8b1/Cst1</fullName>
    </submittedName>
</protein>
<dbReference type="AlphaFoldDB" id="A0A7G1HTB7"/>
<dbReference type="RefSeq" id="WP_200755715.1">
    <property type="nucleotide sequence ID" value="NZ_AP023322.1"/>
</dbReference>